<dbReference type="Pfam" id="PF12741">
    <property type="entry name" value="SusD-like"/>
    <property type="match status" value="1"/>
</dbReference>
<accession>A0AAU8FJJ5</accession>
<gene>
    <name evidence="1" type="ORF">ABV298_25435</name>
</gene>
<dbReference type="InterPro" id="IPR041662">
    <property type="entry name" value="SusD-like_2"/>
</dbReference>
<proteinExistence type="predicted"/>
<evidence type="ECO:0000313" key="1">
    <source>
        <dbReference type="EMBL" id="XCH23617.1"/>
    </source>
</evidence>
<dbReference type="EMBL" id="CP159289">
    <property type="protein sequence ID" value="XCH23617.1"/>
    <property type="molecule type" value="Genomic_DNA"/>
</dbReference>
<organism evidence="1">
    <name type="scientific">Dyadobacter sp. 676</name>
    <dbReference type="NCBI Taxonomy" id="3088362"/>
    <lineage>
        <taxon>Bacteria</taxon>
        <taxon>Pseudomonadati</taxon>
        <taxon>Bacteroidota</taxon>
        <taxon>Cytophagia</taxon>
        <taxon>Cytophagales</taxon>
        <taxon>Spirosomataceae</taxon>
        <taxon>Dyadobacter</taxon>
    </lineage>
</organism>
<keyword evidence="1" id="KW-0449">Lipoprotein</keyword>
<dbReference type="AlphaFoldDB" id="A0AAU8FJJ5"/>
<sequence length="549" mass="61141">MKSIKILAIAAIAGLFACSDDELRTYDSIQKKDAVESVNDPYLLASIIKKTTLFYQKMGYDTRILPGAVQHMESNYQSGDNFYNAFRAPMTDMYTAMDILKLVDGSIGLAETRNSKTHQGIFRVFRVLLFSFMTDFYGDIYYSQALKAREGILYPKYDKQADIYAGLLKELDDANALMDAGTEPVSESYDLMFGGNKEKWKKFSNSLKLRLTMRASAKLPDAGARLSALAAAPLLSDPTENASISYIGTLGGDNGNSWTGGPLNWGTIDNFDTRRPCKTLIDKLTELNDPRMQIWFAPVEKPWTSDPARNGQSFTTTDPNGYTYTSTWEYIDRKNKDIAAYATKDILLDSNKVYVGFVAGMLADWKNGNGHYDVAAGGTVGNFKVSKFSKLFRENKHPLLKAQIMNSDEVQFILAEAAAKGLISGSADTYYRKGISNSLLRWGVSQEAVNKYLAQPGVALPSDKAGQLAKIADQKWISLFLVSSEAYLDLRRTRLPDIFKNGRLGGFQFPERYRYPGNELGQNKEAYDLGVGGLSPAVDDQYSKMWLLM</sequence>
<dbReference type="SUPFAM" id="SSF48452">
    <property type="entry name" value="TPR-like"/>
    <property type="match status" value="1"/>
</dbReference>
<dbReference type="InterPro" id="IPR011990">
    <property type="entry name" value="TPR-like_helical_dom_sf"/>
</dbReference>
<dbReference type="InterPro" id="IPR024302">
    <property type="entry name" value="SusD-like"/>
</dbReference>
<dbReference type="Pfam" id="PF12771">
    <property type="entry name" value="SusD-like_2"/>
    <property type="match status" value="1"/>
</dbReference>
<reference evidence="1" key="1">
    <citation type="submission" date="2024-06" db="EMBL/GenBank/DDBJ databases">
        <title>Sequencing and assembly of the genome of Dyadobacter sp. strain 676, a symbiont of Cyamopsis tetragonoloba.</title>
        <authorList>
            <person name="Guro P."/>
            <person name="Sazanova A."/>
            <person name="Kuznetsova I."/>
            <person name="Belimov A."/>
            <person name="Safronova V."/>
        </authorList>
    </citation>
    <scope>NUCLEOTIDE SEQUENCE</scope>
    <source>
        <strain evidence="1">676</strain>
    </source>
</reference>
<dbReference type="RefSeq" id="WP_353718941.1">
    <property type="nucleotide sequence ID" value="NZ_CP159289.1"/>
</dbReference>
<protein>
    <submittedName>
        <fullName evidence="1">SusD/RagB family nutrient-binding outer membrane lipoprotein</fullName>
    </submittedName>
</protein>
<dbReference type="Gene3D" id="1.25.40.390">
    <property type="match status" value="2"/>
</dbReference>
<dbReference type="PROSITE" id="PS51257">
    <property type="entry name" value="PROKAR_LIPOPROTEIN"/>
    <property type="match status" value="1"/>
</dbReference>
<name>A0AAU8FJJ5_9BACT</name>